<feature type="transmembrane region" description="Helical" evidence="6">
    <location>
        <begin position="368"/>
        <end position="389"/>
    </location>
</feature>
<evidence type="ECO:0000313" key="9">
    <source>
        <dbReference type="Proteomes" id="UP000664169"/>
    </source>
</evidence>
<feature type="transmembrane region" description="Helical" evidence="6">
    <location>
        <begin position="51"/>
        <end position="72"/>
    </location>
</feature>
<dbReference type="InterPro" id="IPR011701">
    <property type="entry name" value="MFS"/>
</dbReference>
<comment type="caution">
    <text evidence="8">The sequence shown here is derived from an EMBL/GenBank/DDBJ whole genome shotgun (WGS) entry which is preliminary data.</text>
</comment>
<dbReference type="GO" id="GO:0016020">
    <property type="term" value="C:membrane"/>
    <property type="evidence" value="ECO:0007669"/>
    <property type="project" value="UniProtKB-SubCell"/>
</dbReference>
<feature type="transmembrane region" description="Helical" evidence="6">
    <location>
        <begin position="178"/>
        <end position="197"/>
    </location>
</feature>
<feature type="transmembrane region" description="Helical" evidence="6">
    <location>
        <begin position="410"/>
        <end position="432"/>
    </location>
</feature>
<evidence type="ECO:0000256" key="2">
    <source>
        <dbReference type="ARBA" id="ARBA00022448"/>
    </source>
</evidence>
<evidence type="ECO:0000256" key="5">
    <source>
        <dbReference type="ARBA" id="ARBA00023136"/>
    </source>
</evidence>
<dbReference type="OrthoDB" id="419616at2759"/>
<evidence type="ECO:0000256" key="1">
    <source>
        <dbReference type="ARBA" id="ARBA00004141"/>
    </source>
</evidence>
<proteinExistence type="predicted"/>
<dbReference type="PANTHER" id="PTHR23504">
    <property type="entry name" value="MAJOR FACILITATOR SUPERFAMILY DOMAIN-CONTAINING PROTEIN 10"/>
    <property type="match status" value="1"/>
</dbReference>
<reference evidence="8" key="1">
    <citation type="submission" date="2021-03" db="EMBL/GenBank/DDBJ databases">
        <authorList>
            <person name="Tagirdzhanova G."/>
        </authorList>
    </citation>
    <scope>NUCLEOTIDE SEQUENCE</scope>
</reference>
<keyword evidence="9" id="KW-1185">Reference proteome</keyword>
<keyword evidence="5 6" id="KW-0472">Membrane</keyword>
<evidence type="ECO:0000313" key="8">
    <source>
        <dbReference type="EMBL" id="CAF9903143.1"/>
    </source>
</evidence>
<dbReference type="Gene3D" id="1.20.1250.20">
    <property type="entry name" value="MFS general substrate transporter like domains"/>
    <property type="match status" value="1"/>
</dbReference>
<feature type="transmembrane region" description="Helical" evidence="6">
    <location>
        <begin position="343"/>
        <end position="362"/>
    </location>
</feature>
<keyword evidence="4 6" id="KW-1133">Transmembrane helix</keyword>
<feature type="transmembrane region" description="Helical" evidence="6">
    <location>
        <begin position="121"/>
        <end position="140"/>
    </location>
</feature>
<dbReference type="InterPro" id="IPR036259">
    <property type="entry name" value="MFS_trans_sf"/>
</dbReference>
<organism evidence="8 9">
    <name type="scientific">Gomphillus americanus</name>
    <dbReference type="NCBI Taxonomy" id="1940652"/>
    <lineage>
        <taxon>Eukaryota</taxon>
        <taxon>Fungi</taxon>
        <taxon>Dikarya</taxon>
        <taxon>Ascomycota</taxon>
        <taxon>Pezizomycotina</taxon>
        <taxon>Lecanoromycetes</taxon>
        <taxon>OSLEUM clade</taxon>
        <taxon>Ostropomycetidae</taxon>
        <taxon>Ostropales</taxon>
        <taxon>Graphidaceae</taxon>
        <taxon>Gomphilloideae</taxon>
        <taxon>Gomphillus</taxon>
    </lineage>
</organism>
<feature type="transmembrane region" description="Helical" evidence="6">
    <location>
        <begin position="262"/>
        <end position="288"/>
    </location>
</feature>
<feature type="transmembrane region" description="Helical" evidence="6">
    <location>
        <begin position="87"/>
        <end position="109"/>
    </location>
</feature>
<evidence type="ECO:0000256" key="6">
    <source>
        <dbReference type="SAM" id="Phobius"/>
    </source>
</evidence>
<dbReference type="PRINTS" id="PR01035">
    <property type="entry name" value="TCRTETA"/>
</dbReference>
<keyword evidence="3 6" id="KW-0812">Transmembrane</keyword>
<comment type="subcellular location">
    <subcellularLocation>
        <location evidence="1">Membrane</location>
        <topology evidence="1">Multi-pass membrane protein</topology>
    </subcellularLocation>
</comment>
<feature type="transmembrane region" description="Helical" evidence="6">
    <location>
        <begin position="217"/>
        <end position="241"/>
    </location>
</feature>
<accession>A0A8H3I3H0</accession>
<gene>
    <name evidence="8" type="ORF">GOMPHAMPRED_000106</name>
</gene>
<dbReference type="Pfam" id="PF07690">
    <property type="entry name" value="MFS_1"/>
    <property type="match status" value="1"/>
</dbReference>
<name>A0A8H3I3H0_9LECA</name>
<protein>
    <recommendedName>
        <fullName evidence="7">Major facilitator superfamily (MFS) profile domain-containing protein</fullName>
    </recommendedName>
</protein>
<dbReference type="Proteomes" id="UP000664169">
    <property type="component" value="Unassembled WGS sequence"/>
</dbReference>
<dbReference type="PANTHER" id="PTHR23504:SF3">
    <property type="entry name" value="MAJOR FACILITATOR SUPERFAMILY (MFS) PROFILE DOMAIN-CONTAINING PROTEIN"/>
    <property type="match status" value="1"/>
</dbReference>
<dbReference type="SUPFAM" id="SSF103473">
    <property type="entry name" value="MFS general substrate transporter"/>
    <property type="match status" value="1"/>
</dbReference>
<dbReference type="PROSITE" id="PS50850">
    <property type="entry name" value="MFS"/>
    <property type="match status" value="1"/>
</dbReference>
<dbReference type="InterPro" id="IPR001958">
    <property type="entry name" value="Tet-R_TetA/multi-R_MdtG-like"/>
</dbReference>
<dbReference type="EMBL" id="CAJPDQ010000001">
    <property type="protein sequence ID" value="CAF9903143.1"/>
    <property type="molecule type" value="Genomic_DNA"/>
</dbReference>
<feature type="transmembrane region" description="Helical" evidence="6">
    <location>
        <begin position="146"/>
        <end position="166"/>
    </location>
</feature>
<dbReference type="GO" id="GO:0022857">
    <property type="term" value="F:transmembrane transporter activity"/>
    <property type="evidence" value="ECO:0007669"/>
    <property type="project" value="InterPro"/>
</dbReference>
<evidence type="ECO:0000256" key="3">
    <source>
        <dbReference type="ARBA" id="ARBA00022692"/>
    </source>
</evidence>
<feature type="transmembrane region" description="Helical" evidence="6">
    <location>
        <begin position="444"/>
        <end position="463"/>
    </location>
</feature>
<evidence type="ECO:0000256" key="4">
    <source>
        <dbReference type="ARBA" id="ARBA00022989"/>
    </source>
</evidence>
<sequence length="480" mass="52133">MAQTSEHDNGPVGEAAPLLAPASSSAATDQAQPKSANVSTSGKTGFDTVQILFLCYSGVAEPIAFFSIFPYINEMIHRTASVPETSVGFYSGLIESLFSATQMLVVLFYGRIADQVGRKPVLVFSQVGVSVSMALFGLSRTIWQMILFRCLGGLFAGSVVTIRTMLSENCDKEGQAKAFSWYMFARNLGILIGPIIGGTLARPADIYPKMPTFLKDYPYALPGFAACGICLSAALVSLFILRETLTLKQHKTKAEKMSTWQVLKSPGVALVLLIYGQVYLQGFAFTAMAPLSWFTSIVNGGFSFSERYIAGTLVICGVCQSSFMLFVFPILQSRFGNGNVLKLSAYVDLIYYISFPVFNQFLKLGWHLAFWISASITWSLCTGGAMAFTSTQLCINNICPSNEVLATTNALAVFVGTGVRAFTPALFNSLYALGVEKQILGGNLAWYVLTALGAWLLVVLRYLPEAANGGIREEEEEEQK</sequence>
<dbReference type="AlphaFoldDB" id="A0A8H3I3H0"/>
<keyword evidence="2" id="KW-0813">Transport</keyword>
<evidence type="ECO:0000259" key="7">
    <source>
        <dbReference type="PROSITE" id="PS50850"/>
    </source>
</evidence>
<dbReference type="InterPro" id="IPR020846">
    <property type="entry name" value="MFS_dom"/>
</dbReference>
<feature type="domain" description="Major facilitator superfamily (MFS) profile" evidence="7">
    <location>
        <begin position="50"/>
        <end position="468"/>
    </location>
</feature>
<feature type="transmembrane region" description="Helical" evidence="6">
    <location>
        <begin position="308"/>
        <end position="331"/>
    </location>
</feature>